<proteinExistence type="predicted"/>
<dbReference type="InterPro" id="IPR003489">
    <property type="entry name" value="RHF/RaiA"/>
</dbReference>
<name>A0ABZ2JX33_9BACT</name>
<accession>A0ABZ2JX33</accession>
<evidence type="ECO:0000256" key="1">
    <source>
        <dbReference type="ARBA" id="ARBA00022845"/>
    </source>
</evidence>
<dbReference type="NCBIfam" id="TIGR00741">
    <property type="entry name" value="yfiA"/>
    <property type="match status" value="1"/>
</dbReference>
<dbReference type="Pfam" id="PF02482">
    <property type="entry name" value="Ribosomal_S30AE"/>
    <property type="match status" value="1"/>
</dbReference>
<gene>
    <name evidence="5" type="primary">raiA</name>
    <name evidence="5" type="ORF">LZC95_31845</name>
</gene>
<keyword evidence="1" id="KW-0810">Translation regulation</keyword>
<keyword evidence="6" id="KW-1185">Reference proteome</keyword>
<evidence type="ECO:0000256" key="4">
    <source>
        <dbReference type="SAM" id="MobiDB-lite"/>
    </source>
</evidence>
<organism evidence="5 6">
    <name type="scientific">Pendulispora brunnea</name>
    <dbReference type="NCBI Taxonomy" id="2905690"/>
    <lineage>
        <taxon>Bacteria</taxon>
        <taxon>Pseudomonadati</taxon>
        <taxon>Myxococcota</taxon>
        <taxon>Myxococcia</taxon>
        <taxon>Myxococcales</taxon>
        <taxon>Sorangiineae</taxon>
        <taxon>Pendulisporaceae</taxon>
        <taxon>Pendulispora</taxon>
    </lineage>
</organism>
<evidence type="ECO:0000313" key="5">
    <source>
        <dbReference type="EMBL" id="WXA91034.1"/>
    </source>
</evidence>
<dbReference type="InterPro" id="IPR050574">
    <property type="entry name" value="HPF/YfiA_ribosome-assoc"/>
</dbReference>
<dbReference type="RefSeq" id="WP_394841653.1">
    <property type="nucleotide sequence ID" value="NZ_CP089982.1"/>
</dbReference>
<feature type="compositionally biased region" description="Basic and acidic residues" evidence="4">
    <location>
        <begin position="87"/>
        <end position="103"/>
    </location>
</feature>
<dbReference type="Gene3D" id="3.30.160.100">
    <property type="entry name" value="Ribosome hibernation promotion factor-like"/>
    <property type="match status" value="1"/>
</dbReference>
<feature type="region of interest" description="Disordered" evidence="4">
    <location>
        <begin position="87"/>
        <end position="110"/>
    </location>
</feature>
<dbReference type="PANTHER" id="PTHR33231:SF1">
    <property type="entry name" value="30S RIBOSOMAL PROTEIN"/>
    <property type="match status" value="1"/>
</dbReference>
<dbReference type="InterPro" id="IPR036567">
    <property type="entry name" value="RHF-like"/>
</dbReference>
<evidence type="ECO:0000256" key="3">
    <source>
        <dbReference type="ARBA" id="ARBA00041148"/>
    </source>
</evidence>
<reference evidence="5 6" key="1">
    <citation type="submission" date="2021-12" db="EMBL/GenBank/DDBJ databases">
        <title>Discovery of the Pendulisporaceae a myxobacterial family with distinct sporulation behavior and unique specialized metabolism.</title>
        <authorList>
            <person name="Garcia R."/>
            <person name="Popoff A."/>
            <person name="Bader C.D."/>
            <person name="Loehr J."/>
            <person name="Walesch S."/>
            <person name="Walt C."/>
            <person name="Boldt J."/>
            <person name="Bunk B."/>
            <person name="Haeckl F.J.F.P.J."/>
            <person name="Gunesch A.P."/>
            <person name="Birkelbach J."/>
            <person name="Nuebel U."/>
            <person name="Pietschmann T."/>
            <person name="Bach T."/>
            <person name="Mueller R."/>
        </authorList>
    </citation>
    <scope>NUCLEOTIDE SEQUENCE [LARGE SCALE GENOMIC DNA]</scope>
    <source>
        <strain evidence="5 6">MSr12523</strain>
    </source>
</reference>
<evidence type="ECO:0000256" key="2">
    <source>
        <dbReference type="ARBA" id="ARBA00038695"/>
    </source>
</evidence>
<dbReference type="SUPFAM" id="SSF69754">
    <property type="entry name" value="Ribosome binding protein Y (YfiA homologue)"/>
    <property type="match status" value="1"/>
</dbReference>
<dbReference type="EMBL" id="CP089982">
    <property type="protein sequence ID" value="WXA91034.1"/>
    <property type="molecule type" value="Genomic_DNA"/>
</dbReference>
<dbReference type="Proteomes" id="UP001379533">
    <property type="component" value="Chromosome"/>
</dbReference>
<dbReference type="PANTHER" id="PTHR33231">
    <property type="entry name" value="30S RIBOSOMAL PROTEIN"/>
    <property type="match status" value="1"/>
</dbReference>
<comment type="subunit">
    <text evidence="2">Associates exclusively with 100S ribosomes, which are dimers of 70S ribosomes.</text>
</comment>
<evidence type="ECO:0000313" key="6">
    <source>
        <dbReference type="Proteomes" id="UP001379533"/>
    </source>
</evidence>
<protein>
    <recommendedName>
        <fullName evidence="3">Ribosome hibernation promoting factor</fullName>
    </recommendedName>
</protein>
<sequence length="110" mass="12405">MNIAITFRHMESTKAVKAYAEEKIAKLQRFLRHPLKVQVVLSTQHRAHVAEVDLHAGAEHFHATETTEDMYASIDKVSDKLEAQIRSCKDQKKGQERASDHLIPDAGGED</sequence>
<dbReference type="CDD" id="cd00552">
    <property type="entry name" value="RaiA"/>
    <property type="match status" value="1"/>
</dbReference>